<dbReference type="PANTHER" id="PTHR42837:SF2">
    <property type="entry name" value="MEMBRANE METALLOPROTEASE ARASP2, CHLOROPLASTIC-RELATED"/>
    <property type="match status" value="1"/>
</dbReference>
<dbReference type="InterPro" id="IPR001478">
    <property type="entry name" value="PDZ"/>
</dbReference>
<dbReference type="CDD" id="cd23081">
    <property type="entry name" value="cpPDZ_EcRseP-like"/>
    <property type="match status" value="1"/>
</dbReference>
<keyword evidence="9 11" id="KW-0482">Metalloprotease</keyword>
<feature type="transmembrane region" description="Helical" evidence="11">
    <location>
        <begin position="6"/>
        <end position="28"/>
    </location>
</feature>
<dbReference type="EMBL" id="FOUO01000009">
    <property type="protein sequence ID" value="SFM54686.1"/>
    <property type="molecule type" value="Genomic_DNA"/>
</dbReference>
<dbReference type="SMART" id="SM00228">
    <property type="entry name" value="PDZ"/>
    <property type="match status" value="2"/>
</dbReference>
<dbReference type="SUPFAM" id="SSF50156">
    <property type="entry name" value="PDZ domain-like"/>
    <property type="match status" value="2"/>
</dbReference>
<keyword evidence="11" id="KW-0479">Metal-binding</keyword>
<dbReference type="Gene3D" id="2.30.42.10">
    <property type="match status" value="2"/>
</dbReference>
<keyword evidence="7 11" id="KW-0862">Zinc</keyword>
<evidence type="ECO:0000256" key="9">
    <source>
        <dbReference type="ARBA" id="ARBA00023049"/>
    </source>
</evidence>
<dbReference type="NCBIfam" id="TIGR00054">
    <property type="entry name" value="RIP metalloprotease RseP"/>
    <property type="match status" value="1"/>
</dbReference>
<evidence type="ECO:0000259" key="12">
    <source>
        <dbReference type="PROSITE" id="PS50106"/>
    </source>
</evidence>
<dbReference type="STRING" id="195064.SAMN05421721_10937"/>
<comment type="cofactor">
    <cofactor evidence="1 11">
        <name>Zn(2+)</name>
        <dbReference type="ChEBI" id="CHEBI:29105"/>
    </cofactor>
</comment>
<dbReference type="PANTHER" id="PTHR42837">
    <property type="entry name" value="REGULATOR OF SIGMA-E PROTEASE RSEP"/>
    <property type="match status" value="1"/>
</dbReference>
<dbReference type="GO" id="GO:0006508">
    <property type="term" value="P:proteolysis"/>
    <property type="evidence" value="ECO:0007669"/>
    <property type="project" value="UniProtKB-KW"/>
</dbReference>
<reference evidence="13 14" key="1">
    <citation type="submission" date="2016-10" db="EMBL/GenBank/DDBJ databases">
        <authorList>
            <person name="de Groot N.N."/>
        </authorList>
    </citation>
    <scope>NUCLEOTIDE SEQUENCE [LARGE SCALE GENOMIC DNA]</scope>
    <source>
        <strain evidence="13 14">DSM 4180</strain>
    </source>
</reference>
<dbReference type="InterPro" id="IPR008915">
    <property type="entry name" value="Peptidase_M50"/>
</dbReference>
<feature type="transmembrane region" description="Helical" evidence="11">
    <location>
        <begin position="432"/>
        <end position="449"/>
    </location>
</feature>
<evidence type="ECO:0000256" key="6">
    <source>
        <dbReference type="ARBA" id="ARBA00022801"/>
    </source>
</evidence>
<feature type="transmembrane region" description="Helical" evidence="11">
    <location>
        <begin position="98"/>
        <end position="120"/>
    </location>
</feature>
<organism evidence="13 14">
    <name type="scientific">Ectothiorhodospira mobilis</name>
    <dbReference type="NCBI Taxonomy" id="195064"/>
    <lineage>
        <taxon>Bacteria</taxon>
        <taxon>Pseudomonadati</taxon>
        <taxon>Pseudomonadota</taxon>
        <taxon>Gammaproteobacteria</taxon>
        <taxon>Chromatiales</taxon>
        <taxon>Ectothiorhodospiraceae</taxon>
        <taxon>Ectothiorhodospira</taxon>
    </lineage>
</organism>
<evidence type="ECO:0000256" key="4">
    <source>
        <dbReference type="ARBA" id="ARBA00022670"/>
    </source>
</evidence>
<comment type="similarity">
    <text evidence="3 11">Belongs to the peptidase M50B family.</text>
</comment>
<dbReference type="CDD" id="cd06163">
    <property type="entry name" value="S2P-M50_PDZ_RseP-like"/>
    <property type="match status" value="2"/>
</dbReference>
<keyword evidence="14" id="KW-1185">Reference proteome</keyword>
<dbReference type="EC" id="3.4.24.-" evidence="11"/>
<dbReference type="RefSeq" id="WP_090485599.1">
    <property type="nucleotide sequence ID" value="NZ_FOUO01000009.1"/>
</dbReference>
<dbReference type="Pfam" id="PF02163">
    <property type="entry name" value="Peptidase_M50"/>
    <property type="match status" value="1"/>
</dbReference>
<protein>
    <recommendedName>
        <fullName evidence="11">Zinc metalloprotease</fullName>
        <ecNumber evidence="11">3.4.24.-</ecNumber>
    </recommendedName>
</protein>
<dbReference type="GO" id="GO:0046872">
    <property type="term" value="F:metal ion binding"/>
    <property type="evidence" value="ECO:0007669"/>
    <property type="project" value="UniProtKB-KW"/>
</dbReference>
<keyword evidence="8 11" id="KW-1133">Transmembrane helix</keyword>
<evidence type="ECO:0000256" key="3">
    <source>
        <dbReference type="ARBA" id="ARBA00007931"/>
    </source>
</evidence>
<dbReference type="InterPro" id="IPR036034">
    <property type="entry name" value="PDZ_sf"/>
</dbReference>
<evidence type="ECO:0000313" key="14">
    <source>
        <dbReference type="Proteomes" id="UP000199556"/>
    </source>
</evidence>
<evidence type="ECO:0000313" key="13">
    <source>
        <dbReference type="EMBL" id="SFM54686.1"/>
    </source>
</evidence>
<comment type="subcellular location">
    <subcellularLocation>
        <location evidence="2">Membrane</location>
        <topology evidence="2">Multi-pass membrane protein</topology>
    </subcellularLocation>
</comment>
<sequence>MSFLVSIAAFVVAIGILVTVHEFGHYWVARRCGVKVLRFSVGFGRPLWRRVAGRDGIEYVLGSIPLGGYVKMLDEREAPVPEAERHRAFNRQTVGRRIAIVAAGPAANFLFAIAVFALMYSLGVSGVKPVVGAVEPGTVAAAADVAPRDELLAVGDTRVRTWEQAAVALLDEGMDGGSLALRVRTSGGGEAVRLLDLDGRRHLLTGEGTVLDKLGIRPWRPWSEPVLGELVADGAAARAGLRPGDRILQVDGRPLQDWNDWVAYVQARPDQDLQLRIRRDGRELDLTLHTDAVRENGETVGRIGAYPRVDEAAAEAMRVVIRHDPFTAVWMGLDRTWEMSALTLRVMARLITGDAALSNIAGPVSIAEYAGTSALIGVSAFLSFLGLVSLSLGIINLMPIPVLDGGHLLYYAVELVKGSPVSETVEAVGQRIGLALIAMLMTLALYNDFMRILG</sequence>
<dbReference type="GO" id="GO:0004222">
    <property type="term" value="F:metalloendopeptidase activity"/>
    <property type="evidence" value="ECO:0007669"/>
    <property type="project" value="InterPro"/>
</dbReference>
<dbReference type="Proteomes" id="UP000199556">
    <property type="component" value="Unassembled WGS sequence"/>
</dbReference>
<evidence type="ECO:0000256" key="5">
    <source>
        <dbReference type="ARBA" id="ARBA00022692"/>
    </source>
</evidence>
<proteinExistence type="inferred from homology"/>
<evidence type="ECO:0000256" key="10">
    <source>
        <dbReference type="ARBA" id="ARBA00023136"/>
    </source>
</evidence>
<feature type="transmembrane region" description="Helical" evidence="11">
    <location>
        <begin position="394"/>
        <end position="412"/>
    </location>
</feature>
<dbReference type="InterPro" id="IPR041489">
    <property type="entry name" value="PDZ_6"/>
</dbReference>
<keyword evidence="10 11" id="KW-0472">Membrane</keyword>
<dbReference type="AlphaFoldDB" id="A0A1I4RR73"/>
<keyword evidence="5 11" id="KW-0812">Transmembrane</keyword>
<dbReference type="PROSITE" id="PS50106">
    <property type="entry name" value="PDZ"/>
    <property type="match status" value="1"/>
</dbReference>
<evidence type="ECO:0000256" key="7">
    <source>
        <dbReference type="ARBA" id="ARBA00022833"/>
    </source>
</evidence>
<evidence type="ECO:0000256" key="8">
    <source>
        <dbReference type="ARBA" id="ARBA00022989"/>
    </source>
</evidence>
<keyword evidence="4 13" id="KW-0645">Protease</keyword>
<dbReference type="Pfam" id="PF17820">
    <property type="entry name" value="PDZ_6"/>
    <property type="match status" value="1"/>
</dbReference>
<evidence type="ECO:0000256" key="11">
    <source>
        <dbReference type="RuleBase" id="RU362031"/>
    </source>
</evidence>
<name>A0A1I4RR73_ECTMO</name>
<keyword evidence="6 11" id="KW-0378">Hydrolase</keyword>
<accession>A0A1I4RR73</accession>
<dbReference type="GO" id="GO:0016020">
    <property type="term" value="C:membrane"/>
    <property type="evidence" value="ECO:0007669"/>
    <property type="project" value="UniProtKB-SubCell"/>
</dbReference>
<feature type="transmembrane region" description="Helical" evidence="11">
    <location>
        <begin position="369"/>
        <end position="387"/>
    </location>
</feature>
<feature type="domain" description="PDZ" evidence="12">
    <location>
        <begin position="226"/>
        <end position="292"/>
    </location>
</feature>
<evidence type="ECO:0000256" key="2">
    <source>
        <dbReference type="ARBA" id="ARBA00004141"/>
    </source>
</evidence>
<gene>
    <name evidence="13" type="ORF">SAMN05421721_10937</name>
</gene>
<dbReference type="OrthoDB" id="9782003at2"/>
<dbReference type="InterPro" id="IPR004387">
    <property type="entry name" value="Pept_M50_Zn"/>
</dbReference>
<evidence type="ECO:0000256" key="1">
    <source>
        <dbReference type="ARBA" id="ARBA00001947"/>
    </source>
</evidence>